<dbReference type="EMBL" id="JBHLVO010000007">
    <property type="protein sequence ID" value="MFC0271997.1"/>
    <property type="molecule type" value="Genomic_DNA"/>
</dbReference>
<sequence length="81" mass="9380">MSDEKEKIDRFTELMFGSAPRKKDGKENTEEAAAPLEQSSPDEVNYFQLMSQIDDIMGSWENLKPMIKEFSPVVSFFKKKK</sequence>
<feature type="region of interest" description="Disordered" evidence="1">
    <location>
        <begin position="13"/>
        <end position="40"/>
    </location>
</feature>
<keyword evidence="3" id="KW-1185">Reference proteome</keyword>
<name>A0ABV6GE85_9BACI</name>
<dbReference type="RefSeq" id="WP_378933864.1">
    <property type="nucleotide sequence ID" value="NZ_JBHLVO010000007.1"/>
</dbReference>
<comment type="caution">
    <text evidence="2">The sequence shown here is derived from an EMBL/GenBank/DDBJ whole genome shotgun (WGS) entry which is preliminary data.</text>
</comment>
<organism evidence="2 3">
    <name type="scientific">Metabacillus herbersteinensis</name>
    <dbReference type="NCBI Taxonomy" id="283816"/>
    <lineage>
        <taxon>Bacteria</taxon>
        <taxon>Bacillati</taxon>
        <taxon>Bacillota</taxon>
        <taxon>Bacilli</taxon>
        <taxon>Bacillales</taxon>
        <taxon>Bacillaceae</taxon>
        <taxon>Metabacillus</taxon>
    </lineage>
</organism>
<evidence type="ECO:0000313" key="3">
    <source>
        <dbReference type="Proteomes" id="UP001589854"/>
    </source>
</evidence>
<protein>
    <submittedName>
        <fullName evidence="2">Uncharacterized protein</fullName>
    </submittedName>
</protein>
<proteinExistence type="predicted"/>
<evidence type="ECO:0000256" key="1">
    <source>
        <dbReference type="SAM" id="MobiDB-lite"/>
    </source>
</evidence>
<reference evidence="2 3" key="1">
    <citation type="submission" date="2024-09" db="EMBL/GenBank/DDBJ databases">
        <authorList>
            <person name="Sun Q."/>
            <person name="Mori K."/>
        </authorList>
    </citation>
    <scope>NUCLEOTIDE SEQUENCE [LARGE SCALE GENOMIC DNA]</scope>
    <source>
        <strain evidence="2 3">CCM 7228</strain>
    </source>
</reference>
<dbReference type="Proteomes" id="UP001589854">
    <property type="component" value="Unassembled WGS sequence"/>
</dbReference>
<accession>A0ABV6GE85</accession>
<evidence type="ECO:0000313" key="2">
    <source>
        <dbReference type="EMBL" id="MFC0271997.1"/>
    </source>
</evidence>
<gene>
    <name evidence="2" type="ORF">ACFFIX_11090</name>
</gene>